<organism evidence="6 7">
    <name type="scientific">Bombyx mandarina</name>
    <name type="common">Wild silk moth</name>
    <name type="synonym">Wild silkworm</name>
    <dbReference type="NCBI Taxonomy" id="7092"/>
    <lineage>
        <taxon>Eukaryota</taxon>
        <taxon>Metazoa</taxon>
        <taxon>Ecdysozoa</taxon>
        <taxon>Arthropoda</taxon>
        <taxon>Hexapoda</taxon>
        <taxon>Insecta</taxon>
        <taxon>Pterygota</taxon>
        <taxon>Neoptera</taxon>
        <taxon>Endopterygota</taxon>
        <taxon>Lepidoptera</taxon>
        <taxon>Glossata</taxon>
        <taxon>Ditrysia</taxon>
        <taxon>Bombycoidea</taxon>
        <taxon>Bombycidae</taxon>
        <taxon>Bombycinae</taxon>
        <taxon>Bombyx</taxon>
    </lineage>
</organism>
<dbReference type="OrthoDB" id="10029564at2759"/>
<dbReference type="GO" id="GO:0005929">
    <property type="term" value="C:cilium"/>
    <property type="evidence" value="ECO:0007669"/>
    <property type="project" value="TreeGrafter"/>
</dbReference>
<dbReference type="PROSITE" id="PS50106">
    <property type="entry name" value="PDZ"/>
    <property type="match status" value="3"/>
</dbReference>
<evidence type="ECO:0000256" key="1">
    <source>
        <dbReference type="ARBA" id="ARBA00004316"/>
    </source>
</evidence>
<dbReference type="Gene3D" id="2.30.42.10">
    <property type="match status" value="3"/>
</dbReference>
<dbReference type="GO" id="GO:0032426">
    <property type="term" value="C:stereocilium tip"/>
    <property type="evidence" value="ECO:0007669"/>
    <property type="project" value="TreeGrafter"/>
</dbReference>
<name>A0A6J2KFF4_BOMMA</name>
<keyword evidence="6" id="KW-1185">Reference proteome</keyword>
<dbReference type="AlphaFoldDB" id="A0A6J2KFF4"/>
<evidence type="ECO:0000256" key="3">
    <source>
        <dbReference type="ARBA" id="ARBA00023273"/>
    </source>
</evidence>
<dbReference type="PANTHER" id="PTHR23116">
    <property type="entry name" value="PDZ DOMAIN CONTAINING WHIRLIN AND HARMONIN-RELATED"/>
    <property type="match status" value="1"/>
</dbReference>
<gene>
    <name evidence="7" type="primary">LOC114250123</name>
</gene>
<feature type="domain" description="PDZ" evidence="5">
    <location>
        <begin position="118"/>
        <end position="186"/>
    </location>
</feature>
<evidence type="ECO:0000313" key="6">
    <source>
        <dbReference type="Proteomes" id="UP000504629"/>
    </source>
</evidence>
<dbReference type="Pfam" id="PF17820">
    <property type="entry name" value="PDZ_6"/>
    <property type="match status" value="1"/>
</dbReference>
<evidence type="ECO:0000313" key="7">
    <source>
        <dbReference type="RefSeq" id="XP_028039662.1"/>
    </source>
</evidence>
<dbReference type="Pfam" id="PF00595">
    <property type="entry name" value="PDZ"/>
    <property type="match status" value="2"/>
</dbReference>
<dbReference type="CTD" id="39533"/>
<dbReference type="Gene3D" id="1.20.1160.20">
    <property type="match status" value="1"/>
</dbReference>
<dbReference type="GeneID" id="114250123"/>
<dbReference type="CDD" id="cd06741">
    <property type="entry name" value="PDZ2_FL-whirlin"/>
    <property type="match status" value="1"/>
</dbReference>
<dbReference type="PANTHER" id="PTHR23116:SF29">
    <property type="entry name" value="PDZ DOMAIN-CONTAINING PROTEIN 7"/>
    <property type="match status" value="1"/>
</dbReference>
<feature type="domain" description="PDZ" evidence="5">
    <location>
        <begin position="1"/>
        <end position="69"/>
    </location>
</feature>
<keyword evidence="3" id="KW-0966">Cell projection</keyword>
<evidence type="ECO:0000259" key="5">
    <source>
        <dbReference type="PROSITE" id="PS50106"/>
    </source>
</evidence>
<dbReference type="CDD" id="cd00136">
    <property type="entry name" value="PDZ_canonical"/>
    <property type="match status" value="1"/>
</dbReference>
<protein>
    <submittedName>
        <fullName evidence="7">Whirlin isoform X7</fullName>
    </submittedName>
</protein>
<dbReference type="FunFam" id="2.30.42.10:FF:000167">
    <property type="entry name" value="whirlin isoform X1"/>
    <property type="match status" value="1"/>
</dbReference>
<dbReference type="Proteomes" id="UP000504629">
    <property type="component" value="Unplaced"/>
</dbReference>
<dbReference type="InterPro" id="IPR041489">
    <property type="entry name" value="PDZ_6"/>
</dbReference>
<comment type="subcellular location">
    <subcellularLocation>
        <location evidence="1">Cell projection</location>
    </subcellularLocation>
</comment>
<dbReference type="RefSeq" id="XP_028039662.1">
    <property type="nucleotide sequence ID" value="XM_028183861.1"/>
</dbReference>
<proteinExistence type="predicted"/>
<accession>A0A6J2KFF4</accession>
<dbReference type="GO" id="GO:0005886">
    <property type="term" value="C:plasma membrane"/>
    <property type="evidence" value="ECO:0007669"/>
    <property type="project" value="TreeGrafter"/>
</dbReference>
<dbReference type="GO" id="GO:0002142">
    <property type="term" value="C:stereocilia ankle link complex"/>
    <property type="evidence" value="ECO:0007669"/>
    <property type="project" value="TreeGrafter"/>
</dbReference>
<dbReference type="SMART" id="SM00228">
    <property type="entry name" value="PDZ"/>
    <property type="match status" value="3"/>
</dbReference>
<dbReference type="InterPro" id="IPR001478">
    <property type="entry name" value="PDZ"/>
</dbReference>
<evidence type="ECO:0000256" key="2">
    <source>
        <dbReference type="ARBA" id="ARBA00022737"/>
    </source>
</evidence>
<dbReference type="FunFam" id="2.30.42.10:FF:000173">
    <property type="entry name" value="whirlin isoform X4"/>
    <property type="match status" value="1"/>
</dbReference>
<dbReference type="CDD" id="cd06742">
    <property type="entry name" value="PDZ3_FL-whirlin-like"/>
    <property type="match status" value="1"/>
</dbReference>
<dbReference type="SUPFAM" id="SSF50156">
    <property type="entry name" value="PDZ domain-like"/>
    <property type="match status" value="3"/>
</dbReference>
<evidence type="ECO:0000256" key="4">
    <source>
        <dbReference type="SAM" id="MobiDB-lite"/>
    </source>
</evidence>
<dbReference type="CDD" id="cd07357">
    <property type="entry name" value="HN_L-whirlin_R2_like"/>
    <property type="match status" value="1"/>
</dbReference>
<feature type="region of interest" description="Disordered" evidence="4">
    <location>
        <begin position="345"/>
        <end position="407"/>
    </location>
</feature>
<dbReference type="InterPro" id="IPR033028">
    <property type="entry name" value="Whirlin_HN-like_dom2"/>
</dbReference>
<feature type="domain" description="PDZ" evidence="5">
    <location>
        <begin position="506"/>
        <end position="577"/>
    </location>
</feature>
<dbReference type="InterPro" id="IPR051844">
    <property type="entry name" value="USH2_Complex_Protein"/>
</dbReference>
<dbReference type="InterPro" id="IPR036034">
    <property type="entry name" value="PDZ_sf"/>
</dbReference>
<reference evidence="7" key="1">
    <citation type="submission" date="2025-08" db="UniProtKB">
        <authorList>
            <consortium name="RefSeq"/>
        </authorList>
    </citation>
    <scope>IDENTIFICATION</scope>
    <source>
        <tissue evidence="7">Silk gland</tissue>
    </source>
</reference>
<keyword evidence="2" id="KW-0677">Repeat</keyword>
<sequence length="610" mass="67750">MSRDPADSHGFGICVKGGKEAGVSVYISRVEEGSVAERAGLRPGDSILQVNGTPFSGISHEDALKMLKSCRQLTMTVRTAGALVGRASCSWMDRYGRPASPPPLRPPRSASKDRSVRRVDLCIEPGQSLGLMIRGGLEYNLGIYITGVDKDSVADRAGLMVGDQILEVNGQSFVDVTHDEAVAQLKYHKRMSLLVRDVGKVPHACTAYGERDPNPRISGWGKRRGAASVAVEQKARSLIPQSDLPALAYYMEEYAARRLNPDSFLTVLRDLLDTPQKYTLLTEIREFMVPEDRPRFDELVYRKGDESGDYHLKRGSERHNMLPSSTMHELHDPEVAVEAPLVADHRSPSEDSGLGLPPHDNYRSGRTWRAADAPQDDDLEPPHEEYEEEGRHSRRHSSPCNSREGSTTALHTQHYDDADQCGYLEGLRSSLGGWTQKVKSWYWGRPLELAHKMSRSFDMKEEGNALIDDRGGIRRHQSMQRLQHGDQQTDESRAARVVSDHHGNLHITVKKTKPILGIAIEGGANTKHPLPRIINIHEHGAAYEAGGLEVGQLILAVDGHRVEGMQHQDVARLIAESFAQRDKPEIEFLVVEAKKSNLEPKPTALIFLEA</sequence>